<keyword evidence="4" id="KW-0408">Iron</keyword>
<organism evidence="7">
    <name type="scientific">Desulfatirhabdium butyrativorans</name>
    <dbReference type="NCBI Taxonomy" id="340467"/>
    <lineage>
        <taxon>Bacteria</taxon>
        <taxon>Pseudomonadati</taxon>
        <taxon>Thermodesulfobacteriota</taxon>
        <taxon>Desulfobacteria</taxon>
        <taxon>Desulfobacterales</taxon>
        <taxon>Desulfatirhabdiaceae</taxon>
        <taxon>Desulfatirhabdium</taxon>
    </lineage>
</organism>
<dbReference type="GO" id="GO:0051539">
    <property type="term" value="F:4 iron, 4 sulfur cluster binding"/>
    <property type="evidence" value="ECO:0007669"/>
    <property type="project" value="UniProtKB-KW"/>
</dbReference>
<evidence type="ECO:0000259" key="6">
    <source>
        <dbReference type="PROSITE" id="PS51379"/>
    </source>
</evidence>
<dbReference type="InterPro" id="IPR036188">
    <property type="entry name" value="FAD/NAD-bd_sf"/>
</dbReference>
<proteinExistence type="predicted"/>
<evidence type="ECO:0000256" key="4">
    <source>
        <dbReference type="ARBA" id="ARBA00023004"/>
    </source>
</evidence>
<evidence type="ECO:0000256" key="3">
    <source>
        <dbReference type="ARBA" id="ARBA00023002"/>
    </source>
</evidence>
<name>A0A7C4MP59_9BACT</name>
<dbReference type="EMBL" id="DSUH01000146">
    <property type="protein sequence ID" value="HGU32467.1"/>
    <property type="molecule type" value="Genomic_DNA"/>
</dbReference>
<dbReference type="PANTHER" id="PTHR43498:SF1">
    <property type="entry name" value="COB--COM HETERODISULFIDE REDUCTASE IRON-SULFUR SUBUNIT A"/>
    <property type="match status" value="1"/>
</dbReference>
<keyword evidence="3" id="KW-0560">Oxidoreductase</keyword>
<feature type="domain" description="4Fe-4S ferredoxin-type" evidence="6">
    <location>
        <begin position="103"/>
        <end position="133"/>
    </location>
</feature>
<dbReference type="SUPFAM" id="SSF51905">
    <property type="entry name" value="FAD/NAD(P)-binding domain"/>
    <property type="match status" value="1"/>
</dbReference>
<dbReference type="GO" id="GO:0046872">
    <property type="term" value="F:metal ion binding"/>
    <property type="evidence" value="ECO:0007669"/>
    <property type="project" value="UniProtKB-KW"/>
</dbReference>
<dbReference type="PANTHER" id="PTHR43498">
    <property type="entry name" value="FERREDOXIN:COB-COM HETERODISULFIDE REDUCTASE SUBUNIT A"/>
    <property type="match status" value="1"/>
</dbReference>
<dbReference type="InterPro" id="IPR017896">
    <property type="entry name" value="4Fe4S_Fe-S-bd"/>
</dbReference>
<accession>A0A7C4MP59</accession>
<dbReference type="PROSITE" id="PS51379">
    <property type="entry name" value="4FE4S_FER_2"/>
    <property type="match status" value="1"/>
</dbReference>
<protein>
    <submittedName>
        <fullName evidence="7">CoB--CoM heterodisulfide reductase iron-sulfur subunit A family protein</fullName>
    </submittedName>
</protein>
<evidence type="ECO:0000256" key="5">
    <source>
        <dbReference type="ARBA" id="ARBA00023014"/>
    </source>
</evidence>
<evidence type="ECO:0000256" key="1">
    <source>
        <dbReference type="ARBA" id="ARBA00022485"/>
    </source>
</evidence>
<sequence length="425" mass="46210">MTADTAAPAGGSILVVGGGISGITTALEAAEVGYEVYLIEKNPYLGGRVAQLNQYFPKLCPPTCGLEINFRRIKDNPRIKVLTMAEVQSIDGKPGDYTATIKVNPRYVTEACTCCGACADVCQTEIPNEFNFGMNKIKGAYLPHDMAFPARYVLSSRIIGTEDAKRCKEACKYDAIDLDMQAKNVSLKVGAVVWATGWVPYDAYKIDNLGFGRYKNIITNMMLERMASTTGPTGGKILRPSDQKEPATVAFVQCAGSRDENHLPYCSYICCMASLKHVTYIRERYPNAKIAIFYIDLRAPGYKYEKFYKKIKEDANVSFIKGKVAEVSEDAATGNITVVAENAVTGEKIRHTAELVVLATGMQPTAAVSKLPVELNLTADGFIVNDFARGGMFATGCANKPADVISCNQNATGMALKAIQTLKKR</sequence>
<keyword evidence="1" id="KW-0004">4Fe-4S</keyword>
<reference evidence="7" key="1">
    <citation type="journal article" date="2020" name="mSystems">
        <title>Genome- and Community-Level Interaction Insights into Carbon Utilization and Element Cycling Functions of Hydrothermarchaeota in Hydrothermal Sediment.</title>
        <authorList>
            <person name="Zhou Z."/>
            <person name="Liu Y."/>
            <person name="Xu W."/>
            <person name="Pan J."/>
            <person name="Luo Z.H."/>
            <person name="Li M."/>
        </authorList>
    </citation>
    <scope>NUCLEOTIDE SEQUENCE [LARGE SCALE GENOMIC DNA]</scope>
    <source>
        <strain evidence="7">SpSt-477</strain>
    </source>
</reference>
<comment type="caution">
    <text evidence="7">The sequence shown here is derived from an EMBL/GenBank/DDBJ whole genome shotgun (WGS) entry which is preliminary data.</text>
</comment>
<keyword evidence="2" id="KW-0479">Metal-binding</keyword>
<gene>
    <name evidence="7" type="ORF">ENS29_06385</name>
</gene>
<dbReference type="GO" id="GO:0016491">
    <property type="term" value="F:oxidoreductase activity"/>
    <property type="evidence" value="ECO:0007669"/>
    <property type="project" value="UniProtKB-KW"/>
</dbReference>
<dbReference type="Pfam" id="PF12831">
    <property type="entry name" value="FAD_oxidored"/>
    <property type="match status" value="1"/>
</dbReference>
<evidence type="ECO:0000313" key="7">
    <source>
        <dbReference type="EMBL" id="HGU32467.1"/>
    </source>
</evidence>
<dbReference type="InterPro" id="IPR039650">
    <property type="entry name" value="HdrA-like"/>
</dbReference>
<evidence type="ECO:0000256" key="2">
    <source>
        <dbReference type="ARBA" id="ARBA00022723"/>
    </source>
</evidence>
<keyword evidence="5" id="KW-0411">Iron-sulfur</keyword>
<dbReference type="Gene3D" id="3.40.50.720">
    <property type="entry name" value="NAD(P)-binding Rossmann-like Domain"/>
    <property type="match status" value="1"/>
</dbReference>
<dbReference type="AlphaFoldDB" id="A0A7C4MP59"/>